<keyword evidence="5" id="KW-0805">Transcription regulation</keyword>
<feature type="domain" description="C2H2-type" evidence="10">
    <location>
        <begin position="10"/>
        <end position="40"/>
    </location>
</feature>
<protein>
    <recommendedName>
        <fullName evidence="10">C2H2-type domain-containing protein</fullName>
    </recommendedName>
</protein>
<evidence type="ECO:0000256" key="6">
    <source>
        <dbReference type="ARBA" id="ARBA00023163"/>
    </source>
</evidence>
<dbReference type="EMBL" id="KZ149997">
    <property type="protein sequence ID" value="PZC75401.1"/>
    <property type="molecule type" value="Genomic_DNA"/>
</dbReference>
<evidence type="ECO:0000256" key="1">
    <source>
        <dbReference type="ARBA" id="ARBA00004123"/>
    </source>
</evidence>
<dbReference type="PROSITE" id="PS50157">
    <property type="entry name" value="ZINC_FINGER_C2H2_2"/>
    <property type="match status" value="2"/>
</dbReference>
<dbReference type="Gene3D" id="3.30.160.60">
    <property type="entry name" value="Classic Zinc Finger"/>
    <property type="match status" value="2"/>
</dbReference>
<dbReference type="InterPro" id="IPR013087">
    <property type="entry name" value="Znf_C2H2_type"/>
</dbReference>
<dbReference type="AlphaFoldDB" id="A0A2W1BM85"/>
<reference evidence="11 12" key="1">
    <citation type="journal article" date="2017" name="BMC Biol.">
        <title>Genomic innovations, transcriptional plasticity and gene loss underlying the evolution and divergence of two highly polyphagous and invasive Helicoverpa pest species.</title>
        <authorList>
            <person name="Pearce S.L."/>
            <person name="Clarke D.F."/>
            <person name="East P.D."/>
            <person name="Elfekih S."/>
            <person name="Gordon K.H."/>
            <person name="Jermiin L.S."/>
            <person name="McGaughran A."/>
            <person name="Oakeshott J.G."/>
            <person name="Papanikolaou A."/>
            <person name="Perera O.P."/>
            <person name="Rane R.V."/>
            <person name="Richards S."/>
            <person name="Tay W.T."/>
            <person name="Walsh T.K."/>
            <person name="Anderson A."/>
            <person name="Anderson C.J."/>
            <person name="Asgari S."/>
            <person name="Board P.G."/>
            <person name="Bretschneider A."/>
            <person name="Campbell P.M."/>
            <person name="Chertemps T."/>
            <person name="Christeller J.T."/>
            <person name="Coppin C.W."/>
            <person name="Downes S.J."/>
            <person name="Duan G."/>
            <person name="Farnsworth C.A."/>
            <person name="Good R.T."/>
            <person name="Han L.B."/>
            <person name="Han Y.C."/>
            <person name="Hatje K."/>
            <person name="Horne I."/>
            <person name="Huang Y.P."/>
            <person name="Hughes D.S."/>
            <person name="Jacquin-Joly E."/>
            <person name="James W."/>
            <person name="Jhangiani S."/>
            <person name="Kollmar M."/>
            <person name="Kuwar S.S."/>
            <person name="Li S."/>
            <person name="Liu N.Y."/>
            <person name="Maibeche M.T."/>
            <person name="Miller J.R."/>
            <person name="Montagne N."/>
            <person name="Perry T."/>
            <person name="Qu J."/>
            <person name="Song S.V."/>
            <person name="Sutton G.G."/>
            <person name="Vogel H."/>
            <person name="Walenz B.P."/>
            <person name="Xu W."/>
            <person name="Zhang H.J."/>
            <person name="Zou Z."/>
            <person name="Batterham P."/>
            <person name="Edwards O.R."/>
            <person name="Feyereisen R."/>
            <person name="Gibbs R.A."/>
            <person name="Heckel D.G."/>
            <person name="McGrath A."/>
            <person name="Robin C."/>
            <person name="Scherer S.E."/>
            <person name="Worley K.C."/>
            <person name="Wu Y.D."/>
        </authorList>
    </citation>
    <scope>NUCLEOTIDE SEQUENCE [LARGE SCALE GENOMIC DNA]</scope>
    <source>
        <strain evidence="11">Harm_GR_Male_#8</strain>
        <tissue evidence="11">Whole organism</tissue>
    </source>
</reference>
<dbReference type="SMART" id="SM00355">
    <property type="entry name" value="ZnF_C2H2"/>
    <property type="match status" value="2"/>
</dbReference>
<evidence type="ECO:0000313" key="11">
    <source>
        <dbReference type="EMBL" id="PZC75401.1"/>
    </source>
</evidence>
<keyword evidence="12" id="KW-1185">Reference proteome</keyword>
<sequence length="145" mass="16111">MLRHRQAKQFVCGYDGCILRFATRANLMAHIRKCHAGDLPEPEPAPAPEEPAPTTTCEHCGRTFGSVAAMKRHARVHRGRDSAPAPQVRTHVHDVPRAAPCTDEPRVQDEGADSPEGEDMEGEVEYLEVDELDDADQKPMLMQMD</sequence>
<evidence type="ECO:0000313" key="12">
    <source>
        <dbReference type="Proteomes" id="UP000249218"/>
    </source>
</evidence>
<feature type="compositionally biased region" description="Acidic residues" evidence="9">
    <location>
        <begin position="110"/>
        <end position="134"/>
    </location>
</feature>
<dbReference type="PROSITE" id="PS00028">
    <property type="entry name" value="ZINC_FINGER_C2H2_1"/>
    <property type="match status" value="2"/>
</dbReference>
<evidence type="ECO:0000256" key="9">
    <source>
        <dbReference type="SAM" id="MobiDB-lite"/>
    </source>
</evidence>
<evidence type="ECO:0000256" key="7">
    <source>
        <dbReference type="ARBA" id="ARBA00023242"/>
    </source>
</evidence>
<dbReference type="InterPro" id="IPR051061">
    <property type="entry name" value="Zinc_finger_trans_reg"/>
</dbReference>
<evidence type="ECO:0000259" key="10">
    <source>
        <dbReference type="PROSITE" id="PS50157"/>
    </source>
</evidence>
<evidence type="ECO:0000256" key="2">
    <source>
        <dbReference type="ARBA" id="ARBA00022723"/>
    </source>
</evidence>
<keyword evidence="4" id="KW-0862">Zinc</keyword>
<keyword evidence="3 8" id="KW-0863">Zinc-finger</keyword>
<dbReference type="GO" id="GO:0006357">
    <property type="term" value="P:regulation of transcription by RNA polymerase II"/>
    <property type="evidence" value="ECO:0007669"/>
    <property type="project" value="TreeGrafter"/>
</dbReference>
<comment type="subcellular location">
    <subcellularLocation>
        <location evidence="1">Nucleus</location>
    </subcellularLocation>
</comment>
<dbReference type="SUPFAM" id="SSF57667">
    <property type="entry name" value="beta-beta-alpha zinc fingers"/>
    <property type="match status" value="2"/>
</dbReference>
<dbReference type="Pfam" id="PF13894">
    <property type="entry name" value="zf-C2H2_4"/>
    <property type="match status" value="1"/>
</dbReference>
<keyword evidence="6" id="KW-0804">Transcription</keyword>
<dbReference type="GO" id="GO:0008270">
    <property type="term" value="F:zinc ion binding"/>
    <property type="evidence" value="ECO:0007669"/>
    <property type="project" value="UniProtKB-KW"/>
</dbReference>
<keyword evidence="7" id="KW-0539">Nucleus</keyword>
<accession>A0A2W1BM85</accession>
<keyword evidence="2" id="KW-0479">Metal-binding</keyword>
<evidence type="ECO:0000256" key="4">
    <source>
        <dbReference type="ARBA" id="ARBA00022833"/>
    </source>
</evidence>
<organism evidence="11 12">
    <name type="scientific">Helicoverpa armigera</name>
    <name type="common">Cotton bollworm</name>
    <name type="synonym">Heliothis armigera</name>
    <dbReference type="NCBI Taxonomy" id="29058"/>
    <lineage>
        <taxon>Eukaryota</taxon>
        <taxon>Metazoa</taxon>
        <taxon>Ecdysozoa</taxon>
        <taxon>Arthropoda</taxon>
        <taxon>Hexapoda</taxon>
        <taxon>Insecta</taxon>
        <taxon>Pterygota</taxon>
        <taxon>Neoptera</taxon>
        <taxon>Endopterygota</taxon>
        <taxon>Lepidoptera</taxon>
        <taxon>Glossata</taxon>
        <taxon>Ditrysia</taxon>
        <taxon>Noctuoidea</taxon>
        <taxon>Noctuidae</taxon>
        <taxon>Heliothinae</taxon>
        <taxon>Helicoverpa</taxon>
    </lineage>
</organism>
<dbReference type="PANTHER" id="PTHR46179">
    <property type="entry name" value="ZINC FINGER PROTEIN"/>
    <property type="match status" value="1"/>
</dbReference>
<evidence type="ECO:0000256" key="8">
    <source>
        <dbReference type="PROSITE-ProRule" id="PRU00042"/>
    </source>
</evidence>
<dbReference type="GO" id="GO:0005634">
    <property type="term" value="C:nucleus"/>
    <property type="evidence" value="ECO:0007669"/>
    <property type="project" value="UniProtKB-SubCell"/>
</dbReference>
<proteinExistence type="predicted"/>
<feature type="region of interest" description="Disordered" evidence="9">
    <location>
        <begin position="72"/>
        <end position="145"/>
    </location>
</feature>
<dbReference type="Proteomes" id="UP000249218">
    <property type="component" value="Unassembled WGS sequence"/>
</dbReference>
<evidence type="ECO:0000256" key="5">
    <source>
        <dbReference type="ARBA" id="ARBA00023015"/>
    </source>
</evidence>
<dbReference type="PANTHER" id="PTHR46179:SF13">
    <property type="entry name" value="C2H2-TYPE DOMAIN-CONTAINING PROTEIN"/>
    <property type="match status" value="1"/>
</dbReference>
<gene>
    <name evidence="11" type="primary">HaOG206131</name>
    <name evidence="11" type="ORF">B5X24_HaOG206131</name>
</gene>
<feature type="domain" description="C2H2-type" evidence="10">
    <location>
        <begin position="55"/>
        <end position="82"/>
    </location>
</feature>
<name>A0A2W1BM85_HELAM</name>
<evidence type="ECO:0000256" key="3">
    <source>
        <dbReference type="ARBA" id="ARBA00022771"/>
    </source>
</evidence>
<dbReference type="InterPro" id="IPR036236">
    <property type="entry name" value="Znf_C2H2_sf"/>
</dbReference>
<dbReference type="OrthoDB" id="7862877at2759"/>